<evidence type="ECO:0008006" key="5">
    <source>
        <dbReference type="Google" id="ProtNLM"/>
    </source>
</evidence>
<dbReference type="InterPro" id="IPR012899">
    <property type="entry name" value="LTXXQ"/>
</dbReference>
<sequence>MRQSLLVIATAFSLCGAAAAQAANAEPFAHPPHPSAQDIAAFSDARIAALKAGLQLKSDQEKNWPALETALRDIAKARIAHLAERRDKAPPAPDSDALGALQRRAQHMVAHAGELDKIAAAAKPLYDSLDEAQKRRFGALVEGAVDPHRGHMGGHHPGHMGGRGPGEFGAGPD</sequence>
<proteinExistence type="predicted"/>
<organism evidence="3 4">
    <name type="scientific">Methylocystis iwaonis</name>
    <dbReference type="NCBI Taxonomy" id="2885079"/>
    <lineage>
        <taxon>Bacteria</taxon>
        <taxon>Pseudomonadati</taxon>
        <taxon>Pseudomonadota</taxon>
        <taxon>Alphaproteobacteria</taxon>
        <taxon>Hyphomicrobiales</taxon>
        <taxon>Methylocystaceae</taxon>
        <taxon>Methylocystis</taxon>
    </lineage>
</organism>
<feature type="chain" id="PRO_5046655124" description="LTXXQ motif family protein" evidence="2">
    <location>
        <begin position="23"/>
        <end position="173"/>
    </location>
</feature>
<protein>
    <recommendedName>
        <fullName evidence="5">LTXXQ motif family protein</fullName>
    </recommendedName>
</protein>
<dbReference type="Proteomes" id="UP001317629">
    <property type="component" value="Chromosome"/>
</dbReference>
<evidence type="ECO:0000256" key="2">
    <source>
        <dbReference type="SAM" id="SignalP"/>
    </source>
</evidence>
<keyword evidence="2" id="KW-0732">Signal</keyword>
<gene>
    <name evidence="3" type="ORF">SS37A_07690</name>
</gene>
<dbReference type="EMBL" id="AP027142">
    <property type="protein sequence ID" value="BDV33240.1"/>
    <property type="molecule type" value="Genomic_DNA"/>
</dbReference>
<dbReference type="Pfam" id="PF07813">
    <property type="entry name" value="LTXXQ"/>
    <property type="match status" value="1"/>
</dbReference>
<accession>A0ABN6VC49</accession>
<name>A0ABN6VC49_9HYPH</name>
<dbReference type="RefSeq" id="WP_281930603.1">
    <property type="nucleotide sequence ID" value="NZ_AP027142.1"/>
</dbReference>
<feature type="signal peptide" evidence="2">
    <location>
        <begin position="1"/>
        <end position="22"/>
    </location>
</feature>
<feature type="region of interest" description="Disordered" evidence="1">
    <location>
        <begin position="149"/>
        <end position="173"/>
    </location>
</feature>
<evidence type="ECO:0000313" key="4">
    <source>
        <dbReference type="Proteomes" id="UP001317629"/>
    </source>
</evidence>
<evidence type="ECO:0000313" key="3">
    <source>
        <dbReference type="EMBL" id="BDV33240.1"/>
    </source>
</evidence>
<keyword evidence="4" id="KW-1185">Reference proteome</keyword>
<feature type="compositionally biased region" description="Gly residues" evidence="1">
    <location>
        <begin position="159"/>
        <end position="173"/>
    </location>
</feature>
<reference evidence="3 4" key="1">
    <citation type="journal article" date="2023" name="Int. J. Syst. Evol. Microbiol.">
        <title>Methylocystis iwaonis sp. nov., a type II methane-oxidizing bacterium from surface soil of a rice paddy field in Japan, and emended description of the genus Methylocystis (ex Whittenbury et al. 1970) Bowman et al. 1993.</title>
        <authorList>
            <person name="Kaise H."/>
            <person name="Sawadogo J.B."/>
            <person name="Alam M.S."/>
            <person name="Ueno C."/>
            <person name="Dianou D."/>
            <person name="Shinjo R."/>
            <person name="Asakawa S."/>
        </authorList>
    </citation>
    <scope>NUCLEOTIDE SEQUENCE [LARGE SCALE GENOMIC DNA]</scope>
    <source>
        <strain evidence="3 4">SS37A-Re</strain>
    </source>
</reference>
<evidence type="ECO:0000256" key="1">
    <source>
        <dbReference type="SAM" id="MobiDB-lite"/>
    </source>
</evidence>